<comment type="caution">
    <text evidence="1">The sequence shown here is derived from an EMBL/GenBank/DDBJ whole genome shotgun (WGS) entry which is preliminary data.</text>
</comment>
<reference evidence="1 2" key="1">
    <citation type="submission" date="2017-01" db="EMBL/GenBank/DDBJ databases">
        <authorList>
            <person name="Mah S.A."/>
            <person name="Swanson W.J."/>
            <person name="Moy G.W."/>
            <person name="Vacquier V.D."/>
        </authorList>
    </citation>
    <scope>NUCLEOTIDE SEQUENCE [LARGE SCALE GENOMIC DNA]</scope>
    <source>
        <strain evidence="1 2">GSMNP</strain>
    </source>
</reference>
<sequence length="115" mass="12870">MSGRKGAQKNNQGAGDSLLVEEGSLVSLSPLLLENSHLRAFWVLDNGCFDIRELRADQRAAFQSVLETAQLRYRGELDDVAQTQIVHSVHNNHIAFRHREESALDVDCRIQVPCS</sequence>
<keyword evidence="2" id="KW-1185">Reference proteome</keyword>
<dbReference type="EMBL" id="LSSN01005006">
    <property type="protein sequence ID" value="OMJ10438.1"/>
    <property type="molecule type" value="Genomic_DNA"/>
</dbReference>
<accession>A0A1R1X744</accession>
<proteinExistence type="predicted"/>
<gene>
    <name evidence="1" type="ORF">AYI70_g10335</name>
</gene>
<dbReference type="Proteomes" id="UP000187283">
    <property type="component" value="Unassembled WGS sequence"/>
</dbReference>
<evidence type="ECO:0000313" key="1">
    <source>
        <dbReference type="EMBL" id="OMJ10438.1"/>
    </source>
</evidence>
<organism evidence="1 2">
    <name type="scientific">Smittium culicis</name>
    <dbReference type="NCBI Taxonomy" id="133412"/>
    <lineage>
        <taxon>Eukaryota</taxon>
        <taxon>Fungi</taxon>
        <taxon>Fungi incertae sedis</taxon>
        <taxon>Zoopagomycota</taxon>
        <taxon>Kickxellomycotina</taxon>
        <taxon>Harpellomycetes</taxon>
        <taxon>Harpellales</taxon>
        <taxon>Legeriomycetaceae</taxon>
        <taxon>Smittium</taxon>
    </lineage>
</organism>
<name>A0A1R1X744_9FUNG</name>
<protein>
    <submittedName>
        <fullName evidence="1">Uncharacterized protein</fullName>
    </submittedName>
</protein>
<evidence type="ECO:0000313" key="2">
    <source>
        <dbReference type="Proteomes" id="UP000187283"/>
    </source>
</evidence>
<dbReference type="AlphaFoldDB" id="A0A1R1X744"/>